<dbReference type="EMBL" id="PUHQ01000094">
    <property type="protein sequence ID" value="KAG0656608.1"/>
    <property type="molecule type" value="Genomic_DNA"/>
</dbReference>
<dbReference type="SUPFAM" id="SSF52833">
    <property type="entry name" value="Thioredoxin-like"/>
    <property type="match status" value="1"/>
</dbReference>
<dbReference type="OrthoDB" id="2121326at2759"/>
<comment type="caution">
    <text evidence="2">The sequence shown here is derived from an EMBL/GenBank/DDBJ whole genome shotgun (WGS) entry which is preliminary data.</text>
</comment>
<dbReference type="PANTHER" id="PTHR10438">
    <property type="entry name" value="THIOREDOXIN"/>
    <property type="match status" value="1"/>
</dbReference>
<dbReference type="Proteomes" id="UP000777482">
    <property type="component" value="Unassembled WGS sequence"/>
</dbReference>
<dbReference type="PROSITE" id="PS51352">
    <property type="entry name" value="THIOREDOXIN_2"/>
    <property type="match status" value="1"/>
</dbReference>
<dbReference type="Pfam" id="PF00085">
    <property type="entry name" value="Thioredoxin"/>
    <property type="match status" value="1"/>
</dbReference>
<proteinExistence type="predicted"/>
<evidence type="ECO:0000313" key="3">
    <source>
        <dbReference type="Proteomes" id="UP000777482"/>
    </source>
</evidence>
<organism evidence="2 3">
    <name type="scientific">Rhodotorula mucilaginosa</name>
    <name type="common">Yeast</name>
    <name type="synonym">Rhodotorula rubra</name>
    <dbReference type="NCBI Taxonomy" id="5537"/>
    <lineage>
        <taxon>Eukaryota</taxon>
        <taxon>Fungi</taxon>
        <taxon>Dikarya</taxon>
        <taxon>Basidiomycota</taxon>
        <taxon>Pucciniomycotina</taxon>
        <taxon>Microbotryomycetes</taxon>
        <taxon>Sporidiobolales</taxon>
        <taxon>Sporidiobolaceae</taxon>
        <taxon>Rhodotorula</taxon>
    </lineage>
</organism>
<keyword evidence="3" id="KW-1185">Reference proteome</keyword>
<feature type="domain" description="Thioredoxin" evidence="1">
    <location>
        <begin position="1"/>
        <end position="107"/>
    </location>
</feature>
<name>A0A9P6VV66_RHOMI</name>
<dbReference type="PANTHER" id="PTHR10438:SF463">
    <property type="entry name" value="THIOREDOXIN"/>
    <property type="match status" value="1"/>
</dbReference>
<dbReference type="AlphaFoldDB" id="A0A9P6VV66"/>
<sequence length="109" mass="12162">MPVTTIKSEDQYKQILSEPGLKGIEFVAPWEESCKGISAKWKDLAGNERWKGIHFYCVDICDQQDVAMDAGVKMTPAFHFYDGESKVKELRSTSAPELERTIGAVLAGH</sequence>
<dbReference type="InterPro" id="IPR050620">
    <property type="entry name" value="Thioredoxin_H-type-like"/>
</dbReference>
<dbReference type="Gene3D" id="3.40.30.10">
    <property type="entry name" value="Glutaredoxin"/>
    <property type="match status" value="1"/>
</dbReference>
<reference evidence="2 3" key="1">
    <citation type="submission" date="2020-11" db="EMBL/GenBank/DDBJ databases">
        <title>Kefir isolates.</title>
        <authorList>
            <person name="Marcisauskas S."/>
            <person name="Kim Y."/>
            <person name="Blasche S."/>
        </authorList>
    </citation>
    <scope>NUCLEOTIDE SEQUENCE [LARGE SCALE GENOMIC DNA]</scope>
    <source>
        <strain evidence="2 3">KR</strain>
    </source>
</reference>
<protein>
    <recommendedName>
        <fullName evidence="1">Thioredoxin domain-containing protein</fullName>
    </recommendedName>
</protein>
<evidence type="ECO:0000259" key="1">
    <source>
        <dbReference type="PROSITE" id="PS51352"/>
    </source>
</evidence>
<dbReference type="CDD" id="cd02947">
    <property type="entry name" value="TRX_family"/>
    <property type="match status" value="1"/>
</dbReference>
<accession>A0A9P6VV66</accession>
<evidence type="ECO:0000313" key="2">
    <source>
        <dbReference type="EMBL" id="KAG0656608.1"/>
    </source>
</evidence>
<gene>
    <name evidence="2" type="ORF">C6P46_007012</name>
</gene>
<dbReference type="InterPro" id="IPR013766">
    <property type="entry name" value="Thioredoxin_domain"/>
</dbReference>
<dbReference type="InterPro" id="IPR036249">
    <property type="entry name" value="Thioredoxin-like_sf"/>
</dbReference>